<dbReference type="Proteomes" id="UP001596495">
    <property type="component" value="Unassembled WGS sequence"/>
</dbReference>
<gene>
    <name evidence="2" type="ORF">ACFQNJ_03120</name>
</gene>
<evidence type="ECO:0000313" key="3">
    <source>
        <dbReference type="Proteomes" id="UP001596495"/>
    </source>
</evidence>
<evidence type="ECO:0000313" key="2">
    <source>
        <dbReference type="EMBL" id="MFC7433496.1"/>
    </source>
</evidence>
<comment type="caution">
    <text evidence="2">The sequence shown here is derived from an EMBL/GenBank/DDBJ whole genome shotgun (WGS) entry which is preliminary data.</text>
</comment>
<sequence length="358" mass="40111">MEHPVLRLGLLGFSDSAFERLRGWTERDAVGWPSWRLGDPHLADAWLLDGEAVEVVDRDALHVEHPRGSHVRLTLHRAEVDRPLAFAMPLPKGFASAESFDAGDESSLRQRLQRFEAWLRPLRSQFALGEQLVAKWAEYQGDVVHLMHEGRLLAVIDFPRWQCGLLIPARPVDLGAAQWVRRPALANDIPSAFLKLKLHQVMWTYAARTGRDILPARYRASTIYLRRVPHLPPRWFDPAHLLIMQELSTQPGTFEDLRARTGLEEPVLASRLAALYYGAGLTTDADSARRAQPTMRQSVLSLCMGAADRDREAIAREASQSDLMAPSSILREASHSPLRVAGGEPRHNGAGPHRPDSE</sequence>
<dbReference type="RefSeq" id="WP_374641875.1">
    <property type="nucleotide sequence ID" value="NZ_JBHTBX010000002.1"/>
</dbReference>
<feature type="region of interest" description="Disordered" evidence="1">
    <location>
        <begin position="316"/>
        <end position="358"/>
    </location>
</feature>
<reference evidence="3" key="1">
    <citation type="journal article" date="2019" name="Int. J. Syst. Evol. Microbiol.">
        <title>The Global Catalogue of Microorganisms (GCM) 10K type strain sequencing project: providing services to taxonomists for standard genome sequencing and annotation.</title>
        <authorList>
            <consortium name="The Broad Institute Genomics Platform"/>
            <consortium name="The Broad Institute Genome Sequencing Center for Infectious Disease"/>
            <person name="Wu L."/>
            <person name="Ma J."/>
        </authorList>
    </citation>
    <scope>NUCLEOTIDE SEQUENCE [LARGE SCALE GENOMIC DNA]</scope>
    <source>
        <strain evidence="3">CCUG 54518</strain>
    </source>
</reference>
<proteinExistence type="predicted"/>
<dbReference type="EMBL" id="JBHTBX010000002">
    <property type="protein sequence ID" value="MFC7433496.1"/>
    <property type="molecule type" value="Genomic_DNA"/>
</dbReference>
<name>A0ABW2R654_9BURK</name>
<protein>
    <submittedName>
        <fullName evidence="2">Uncharacterized protein</fullName>
    </submittedName>
</protein>
<organism evidence="2 3">
    <name type="scientific">Hydrogenophaga bisanensis</name>
    <dbReference type="NCBI Taxonomy" id="439611"/>
    <lineage>
        <taxon>Bacteria</taxon>
        <taxon>Pseudomonadati</taxon>
        <taxon>Pseudomonadota</taxon>
        <taxon>Betaproteobacteria</taxon>
        <taxon>Burkholderiales</taxon>
        <taxon>Comamonadaceae</taxon>
        <taxon>Hydrogenophaga</taxon>
    </lineage>
</organism>
<accession>A0ABW2R654</accession>
<evidence type="ECO:0000256" key="1">
    <source>
        <dbReference type="SAM" id="MobiDB-lite"/>
    </source>
</evidence>
<keyword evidence="3" id="KW-1185">Reference proteome</keyword>